<dbReference type="AlphaFoldDB" id="A0AA35RUB7"/>
<evidence type="ECO:0000256" key="1">
    <source>
        <dbReference type="SAM" id="MobiDB-lite"/>
    </source>
</evidence>
<gene>
    <name evidence="2" type="ORF">GBAR_LOCUS10540</name>
</gene>
<comment type="caution">
    <text evidence="2">The sequence shown here is derived from an EMBL/GenBank/DDBJ whole genome shotgun (WGS) entry which is preliminary data.</text>
</comment>
<keyword evidence="3" id="KW-1185">Reference proteome</keyword>
<feature type="non-terminal residue" evidence="2">
    <location>
        <position position="71"/>
    </location>
</feature>
<dbReference type="EMBL" id="CASHTH010001617">
    <property type="protein sequence ID" value="CAI8017332.1"/>
    <property type="molecule type" value="Genomic_DNA"/>
</dbReference>
<feature type="region of interest" description="Disordered" evidence="1">
    <location>
        <begin position="1"/>
        <end position="21"/>
    </location>
</feature>
<organism evidence="2 3">
    <name type="scientific">Geodia barretti</name>
    <name type="common">Barrett's horny sponge</name>
    <dbReference type="NCBI Taxonomy" id="519541"/>
    <lineage>
        <taxon>Eukaryota</taxon>
        <taxon>Metazoa</taxon>
        <taxon>Porifera</taxon>
        <taxon>Demospongiae</taxon>
        <taxon>Heteroscleromorpha</taxon>
        <taxon>Tetractinellida</taxon>
        <taxon>Astrophorina</taxon>
        <taxon>Geodiidae</taxon>
        <taxon>Geodia</taxon>
    </lineage>
</organism>
<protein>
    <submittedName>
        <fullName evidence="2">Uncharacterized protein</fullName>
    </submittedName>
</protein>
<evidence type="ECO:0000313" key="3">
    <source>
        <dbReference type="Proteomes" id="UP001174909"/>
    </source>
</evidence>
<dbReference type="Proteomes" id="UP001174909">
    <property type="component" value="Unassembled WGS sequence"/>
</dbReference>
<name>A0AA35RUB7_GEOBA</name>
<evidence type="ECO:0000313" key="2">
    <source>
        <dbReference type="EMBL" id="CAI8017332.1"/>
    </source>
</evidence>
<accession>A0AA35RUB7</accession>
<reference evidence="2" key="1">
    <citation type="submission" date="2023-03" db="EMBL/GenBank/DDBJ databases">
        <authorList>
            <person name="Steffen K."/>
            <person name="Cardenas P."/>
        </authorList>
    </citation>
    <scope>NUCLEOTIDE SEQUENCE</scope>
</reference>
<sequence>MGRGQISDGFPRPSEKRAPVWSQIQSCSRDLPLTDRKSARSVSVWREAQSIRDLRSCQVSAYRTAALPQPV</sequence>
<proteinExistence type="predicted"/>